<proteinExistence type="predicted"/>
<accession>A0A5T0DMI6</accession>
<gene>
    <name evidence="1" type="ORF">AZE58_05000</name>
</gene>
<evidence type="ECO:0000313" key="1">
    <source>
        <dbReference type="EMBL" id="EAL2607571.1"/>
    </source>
</evidence>
<dbReference type="RefSeq" id="WP_002808670.1">
    <property type="nucleotide sequence ID" value="NZ_LBDX01000003.1"/>
</dbReference>
<name>A0A5T0DMI6_CAMCO</name>
<sequence length="413" mass="48732">MNMEDRINLAVDKRDILELNNIISLYEKEGKIIELSNIMQGSKNAILPFDYGNQEEQYGKMIERYFLLLARNLKKENYCSLIEDLISKDFCINGETYWYYHHKAHLLDNLYYDKMQDEADILFSMAAAKARSKDLFHITNGVFSTRSLKYFESMLSVDVKKRNIIEYYGNYIFSKQDSCFLICADSKYFKNYSFAFLNSFRNSINKNSGFNIIPHIHIINPDQECKELILDKYKDEFTFNYSFEYIDLDNISDHSKRAYYTTPRYTLVPDLLELYGVDIIVSEIDAVIGKNLYEFVRFCRNYELALSQGVSSMNFYYHYGRISAILSYFGNNFLSKTFAKLNKKYIDLYFDFSKTSTNWLIDQISLYKIFKFLKSDIYVKNNTIGKINANMLVELAQHFPGGKEAFIKHYKKN</sequence>
<protein>
    <submittedName>
        <fullName evidence="1">Uncharacterized protein</fullName>
    </submittedName>
</protein>
<dbReference type="EMBL" id="AACMTA010000007">
    <property type="protein sequence ID" value="EAL2607571.1"/>
    <property type="molecule type" value="Genomic_DNA"/>
</dbReference>
<reference evidence="1" key="1">
    <citation type="submission" date="2018-05" db="EMBL/GenBank/DDBJ databases">
        <authorList>
            <consortium name="NARMS: The National Antimicrobial Resistance Monitoring System"/>
        </authorList>
    </citation>
    <scope>NUCLEOTIDE SEQUENCE</scope>
    <source>
        <strain evidence="1">FSIS1605714</strain>
    </source>
</reference>
<comment type="caution">
    <text evidence="1">The sequence shown here is derived from an EMBL/GenBank/DDBJ whole genome shotgun (WGS) entry which is preliminary data.</text>
</comment>
<organism evidence="1">
    <name type="scientific">Campylobacter coli</name>
    <dbReference type="NCBI Taxonomy" id="195"/>
    <lineage>
        <taxon>Bacteria</taxon>
        <taxon>Pseudomonadati</taxon>
        <taxon>Campylobacterota</taxon>
        <taxon>Epsilonproteobacteria</taxon>
        <taxon>Campylobacterales</taxon>
        <taxon>Campylobacteraceae</taxon>
        <taxon>Campylobacter</taxon>
    </lineage>
</organism>
<dbReference type="AlphaFoldDB" id="A0A5T0DMI6"/>